<sequence length="454" mass="50339">MNVLQVNFLEATGGAARISYDLFRGYRERGHGSYLAVGRKQSADPDVFEIPNEPMRNRWSGFWRSGERRLTEGGIRLLPGLARLLARLGEPRRWREELAGVEDCHFPGTARLLDLPSRRPDLLHLHVLHGGYFDLRLLPELSAALPTVVTLHDEWLMTGHCACTLGCERWRTGCGACPDLASYPPVKRDATAYNWQRKRMLYRDSRLYLATPSRWLMDRVYRSMLRPALAEARVIPNGVDLSVFSPGDRGAARREVGVDEGAWVALFVGHGVVKNRFKDFDTLLNAVSSLPGGTGGRRPLLICLGEEGETRVAGGAEIRFVGYQGDPHRVARFYRAADVYLHAAHADTFPTTVLEALACGTPVIATAVGGIPEQIDEGESGFLVPPGDPGAMAERIRQLQGNPALRCRMGEYAAAAARRRFSLTRMVDDYIDWYQMIHLRRYGGDLPSASVASG</sequence>
<comment type="caution">
    <text evidence="5">The sequence shown here is derived from an EMBL/GenBank/DDBJ whole genome shotgun (WGS) entry which is preliminary data.</text>
</comment>
<evidence type="ECO:0000313" key="6">
    <source>
        <dbReference type="Proteomes" id="UP000636888"/>
    </source>
</evidence>
<evidence type="ECO:0000259" key="4">
    <source>
        <dbReference type="Pfam" id="PF13439"/>
    </source>
</evidence>
<organism evidence="5 6">
    <name type="scientific">Geomesophilobacter sediminis</name>
    <dbReference type="NCBI Taxonomy" id="2798584"/>
    <lineage>
        <taxon>Bacteria</taxon>
        <taxon>Pseudomonadati</taxon>
        <taxon>Thermodesulfobacteriota</taxon>
        <taxon>Desulfuromonadia</taxon>
        <taxon>Geobacterales</taxon>
        <taxon>Geobacteraceae</taxon>
        <taxon>Geomesophilobacter</taxon>
    </lineage>
</organism>
<dbReference type="PANTHER" id="PTHR12526">
    <property type="entry name" value="GLYCOSYLTRANSFERASE"/>
    <property type="match status" value="1"/>
</dbReference>
<evidence type="ECO:0000259" key="3">
    <source>
        <dbReference type="Pfam" id="PF00534"/>
    </source>
</evidence>
<dbReference type="SUPFAM" id="SSF53756">
    <property type="entry name" value="UDP-Glycosyltransferase/glycogen phosphorylase"/>
    <property type="match status" value="1"/>
</dbReference>
<dbReference type="InterPro" id="IPR001296">
    <property type="entry name" value="Glyco_trans_1"/>
</dbReference>
<keyword evidence="2" id="KW-0808">Transferase</keyword>
<keyword evidence="6" id="KW-1185">Reference proteome</keyword>
<dbReference type="InterPro" id="IPR028098">
    <property type="entry name" value="Glyco_trans_4-like_N"/>
</dbReference>
<dbReference type="RefSeq" id="WP_199384246.1">
    <property type="nucleotide sequence ID" value="NZ_JAEMHM010000008.1"/>
</dbReference>
<dbReference type="Gene3D" id="3.40.50.2000">
    <property type="entry name" value="Glycogen Phosphorylase B"/>
    <property type="match status" value="2"/>
</dbReference>
<dbReference type="EMBL" id="JAEMHM010000008">
    <property type="protein sequence ID" value="MBJ6725363.1"/>
    <property type="molecule type" value="Genomic_DNA"/>
</dbReference>
<feature type="domain" description="Glycosyl transferase family 1" evidence="3">
    <location>
        <begin position="251"/>
        <end position="414"/>
    </location>
</feature>
<accession>A0A8J7JDR4</accession>
<name>A0A8J7JDR4_9BACT</name>
<evidence type="ECO:0000313" key="5">
    <source>
        <dbReference type="EMBL" id="MBJ6725363.1"/>
    </source>
</evidence>
<gene>
    <name evidence="5" type="ORF">JFN93_11635</name>
</gene>
<reference evidence="5" key="1">
    <citation type="submission" date="2020-12" db="EMBL/GenBank/DDBJ databases">
        <title>Geomonas sp. Red875, isolated from river sediment.</title>
        <authorList>
            <person name="Xu Z."/>
            <person name="Zhang Z."/>
            <person name="Masuda Y."/>
            <person name="Itoh H."/>
            <person name="Senoo K."/>
        </authorList>
    </citation>
    <scope>NUCLEOTIDE SEQUENCE</scope>
    <source>
        <strain evidence="5">Red875</strain>
    </source>
</reference>
<dbReference type="AlphaFoldDB" id="A0A8J7JDR4"/>
<protein>
    <submittedName>
        <fullName evidence="5">Glycosyltransferase</fullName>
    </submittedName>
</protein>
<dbReference type="GO" id="GO:0016757">
    <property type="term" value="F:glycosyltransferase activity"/>
    <property type="evidence" value="ECO:0007669"/>
    <property type="project" value="UniProtKB-KW"/>
</dbReference>
<feature type="domain" description="Glycosyltransferase subfamily 4-like N-terminal" evidence="4">
    <location>
        <begin position="13"/>
        <end position="242"/>
    </location>
</feature>
<keyword evidence="1" id="KW-0328">Glycosyltransferase</keyword>
<evidence type="ECO:0000256" key="2">
    <source>
        <dbReference type="ARBA" id="ARBA00022679"/>
    </source>
</evidence>
<evidence type="ECO:0000256" key="1">
    <source>
        <dbReference type="ARBA" id="ARBA00022676"/>
    </source>
</evidence>
<dbReference type="Pfam" id="PF00534">
    <property type="entry name" value="Glycos_transf_1"/>
    <property type="match status" value="1"/>
</dbReference>
<dbReference type="Proteomes" id="UP000636888">
    <property type="component" value="Unassembled WGS sequence"/>
</dbReference>
<dbReference type="PANTHER" id="PTHR12526:SF510">
    <property type="entry name" value="D-INOSITOL 3-PHOSPHATE GLYCOSYLTRANSFERASE"/>
    <property type="match status" value="1"/>
</dbReference>
<dbReference type="Pfam" id="PF13439">
    <property type="entry name" value="Glyco_transf_4"/>
    <property type="match status" value="1"/>
</dbReference>
<proteinExistence type="predicted"/>